<sequence>MERLVMLEGIGYLLFRLLFAATSPDETTGTFMNAFAGLRLLHDFFGLKSGPVIFAPIELCVNGCHLYGPAVMPLYSRVRKKERLQNRFEISGAAQLKFVVAGIADSSSWWLVVAG</sequence>
<gene>
    <name evidence="2" type="ORF">Nepgr_001075</name>
</gene>
<dbReference type="Proteomes" id="UP001279734">
    <property type="component" value="Unassembled WGS sequence"/>
</dbReference>
<comment type="caution">
    <text evidence="2">The sequence shown here is derived from an EMBL/GenBank/DDBJ whole genome shotgun (WGS) entry which is preliminary data.</text>
</comment>
<keyword evidence="1" id="KW-0732">Signal</keyword>
<feature type="signal peptide" evidence="1">
    <location>
        <begin position="1"/>
        <end position="29"/>
    </location>
</feature>
<accession>A0AAD3P490</accession>
<evidence type="ECO:0000313" key="2">
    <source>
        <dbReference type="EMBL" id="GMG99235.1"/>
    </source>
</evidence>
<feature type="chain" id="PRO_5042193480" evidence="1">
    <location>
        <begin position="30"/>
        <end position="115"/>
    </location>
</feature>
<dbReference type="EMBL" id="BSYO01000001">
    <property type="protein sequence ID" value="GMG99235.1"/>
    <property type="molecule type" value="Genomic_DNA"/>
</dbReference>
<name>A0AAD3P490_NEPGR</name>
<keyword evidence="3" id="KW-1185">Reference proteome</keyword>
<protein>
    <submittedName>
        <fullName evidence="2">Uncharacterized protein</fullName>
    </submittedName>
</protein>
<evidence type="ECO:0000256" key="1">
    <source>
        <dbReference type="SAM" id="SignalP"/>
    </source>
</evidence>
<dbReference type="AlphaFoldDB" id="A0AAD3P490"/>
<evidence type="ECO:0000313" key="3">
    <source>
        <dbReference type="Proteomes" id="UP001279734"/>
    </source>
</evidence>
<proteinExistence type="predicted"/>
<reference evidence="2" key="1">
    <citation type="submission" date="2023-05" db="EMBL/GenBank/DDBJ databases">
        <title>Nepenthes gracilis genome sequencing.</title>
        <authorList>
            <person name="Fukushima K."/>
        </authorList>
    </citation>
    <scope>NUCLEOTIDE SEQUENCE</scope>
    <source>
        <strain evidence="2">SING2019-196</strain>
    </source>
</reference>
<organism evidence="2 3">
    <name type="scientific">Nepenthes gracilis</name>
    <name type="common">Slender pitcher plant</name>
    <dbReference type="NCBI Taxonomy" id="150966"/>
    <lineage>
        <taxon>Eukaryota</taxon>
        <taxon>Viridiplantae</taxon>
        <taxon>Streptophyta</taxon>
        <taxon>Embryophyta</taxon>
        <taxon>Tracheophyta</taxon>
        <taxon>Spermatophyta</taxon>
        <taxon>Magnoliopsida</taxon>
        <taxon>eudicotyledons</taxon>
        <taxon>Gunneridae</taxon>
        <taxon>Pentapetalae</taxon>
        <taxon>Caryophyllales</taxon>
        <taxon>Nepenthaceae</taxon>
        <taxon>Nepenthes</taxon>
    </lineage>
</organism>